<protein>
    <submittedName>
        <fullName evidence="3">Uncharacterized protein LOC108670761</fullName>
    </submittedName>
</protein>
<dbReference type="KEGG" id="hazt:108670761"/>
<sequence>MYGSYKSTMCIAGTTKGKFKSDCSKTATCTPGSSGCYFCFPEDETAEQVQASLGYMPALSTGKFCDAGTHVRDTPSPQNILCDGRSIMEVIQQHPDYGMMSEHATTDPLVTITQEPLGRVLLLLDTPPASAPAGVSQHLF</sequence>
<dbReference type="Proteomes" id="UP000694843">
    <property type="component" value="Unplaced"/>
</dbReference>
<keyword evidence="2" id="KW-1185">Reference proteome</keyword>
<evidence type="ECO:0000259" key="1">
    <source>
        <dbReference type="Pfam" id="PF08434"/>
    </source>
</evidence>
<proteinExistence type="predicted"/>
<dbReference type="RefSeq" id="XP_018013743.1">
    <property type="nucleotide sequence ID" value="XM_018158254.1"/>
</dbReference>
<dbReference type="GeneID" id="108670761"/>
<dbReference type="InterPro" id="IPR013642">
    <property type="entry name" value="CLCA_N"/>
</dbReference>
<feature type="domain" description="Calcium-activated chloride channel N-terminal" evidence="1">
    <location>
        <begin position="5"/>
        <end position="98"/>
    </location>
</feature>
<accession>A0A8B7NJB3</accession>
<gene>
    <name evidence="3" type="primary">LOC108670761</name>
</gene>
<reference evidence="3" key="1">
    <citation type="submission" date="2025-08" db="UniProtKB">
        <authorList>
            <consortium name="RefSeq"/>
        </authorList>
    </citation>
    <scope>IDENTIFICATION</scope>
    <source>
        <tissue evidence="3">Whole organism</tissue>
    </source>
</reference>
<name>A0A8B7NJB3_HYAAZ</name>
<organism evidence="2 3">
    <name type="scientific">Hyalella azteca</name>
    <name type="common">Amphipod</name>
    <dbReference type="NCBI Taxonomy" id="294128"/>
    <lineage>
        <taxon>Eukaryota</taxon>
        <taxon>Metazoa</taxon>
        <taxon>Ecdysozoa</taxon>
        <taxon>Arthropoda</taxon>
        <taxon>Crustacea</taxon>
        <taxon>Multicrustacea</taxon>
        <taxon>Malacostraca</taxon>
        <taxon>Eumalacostraca</taxon>
        <taxon>Peracarida</taxon>
        <taxon>Amphipoda</taxon>
        <taxon>Senticaudata</taxon>
        <taxon>Talitrida</taxon>
        <taxon>Talitroidea</taxon>
        <taxon>Hyalellidae</taxon>
        <taxon>Hyalella</taxon>
    </lineage>
</organism>
<evidence type="ECO:0000313" key="3">
    <source>
        <dbReference type="RefSeq" id="XP_018013743.1"/>
    </source>
</evidence>
<dbReference type="AlphaFoldDB" id="A0A8B7NJB3"/>
<evidence type="ECO:0000313" key="2">
    <source>
        <dbReference type="Proteomes" id="UP000694843"/>
    </source>
</evidence>
<dbReference type="Pfam" id="PF08434">
    <property type="entry name" value="CLCA"/>
    <property type="match status" value="1"/>
</dbReference>
<dbReference type="OrthoDB" id="687730at2759"/>